<evidence type="ECO:0008006" key="3">
    <source>
        <dbReference type="Google" id="ProtNLM"/>
    </source>
</evidence>
<evidence type="ECO:0000313" key="1">
    <source>
        <dbReference type="EMBL" id="PWJ72188.1"/>
    </source>
</evidence>
<dbReference type="RefSeq" id="WP_069027041.1">
    <property type="nucleotide sequence ID" value="NZ_CP016891.1"/>
</dbReference>
<gene>
    <name evidence="1" type="ORF">C7430_1321</name>
</gene>
<organism evidence="1 2">
    <name type="scientific">Enterobacter agglomerans</name>
    <name type="common">Erwinia herbicola</name>
    <name type="synonym">Pantoea agglomerans</name>
    <dbReference type="NCBI Taxonomy" id="549"/>
    <lineage>
        <taxon>Bacteria</taxon>
        <taxon>Pseudomonadati</taxon>
        <taxon>Pseudomonadota</taxon>
        <taxon>Gammaproteobacteria</taxon>
        <taxon>Enterobacterales</taxon>
        <taxon>Erwiniaceae</taxon>
        <taxon>Pantoea</taxon>
        <taxon>Pantoea agglomerans group</taxon>
    </lineage>
</organism>
<proteinExistence type="predicted"/>
<reference evidence="1 2" key="1">
    <citation type="submission" date="2018-05" db="EMBL/GenBank/DDBJ databases">
        <title>Genomic Encyclopedia of Type Strains, Phase IV (KMG-V): Genome sequencing to study the core and pangenomes of soil and plant-associated prokaryotes.</title>
        <authorList>
            <person name="Whitman W."/>
        </authorList>
    </citation>
    <scope>NUCLEOTIDE SEQUENCE [LARGE SCALE GENOMIC DNA]</scope>
    <source>
        <strain evidence="1 2">PNG 92-11</strain>
    </source>
</reference>
<comment type="caution">
    <text evidence="1">The sequence shown here is derived from an EMBL/GenBank/DDBJ whole genome shotgun (WGS) entry which is preliminary data.</text>
</comment>
<dbReference type="AlphaFoldDB" id="A0ABD6XJ47"/>
<accession>A0ABD6XJ47</accession>
<evidence type="ECO:0000313" key="2">
    <source>
        <dbReference type="Proteomes" id="UP000245996"/>
    </source>
</evidence>
<name>A0ABD6XJ47_ENTAG</name>
<dbReference type="Proteomes" id="UP000245996">
    <property type="component" value="Unassembled WGS sequence"/>
</dbReference>
<dbReference type="EMBL" id="QGHE01000032">
    <property type="protein sequence ID" value="PWJ72188.1"/>
    <property type="molecule type" value="Genomic_DNA"/>
</dbReference>
<protein>
    <recommendedName>
        <fullName evidence="3">Lysozyme</fullName>
    </recommendedName>
</protein>
<sequence length="64" mass="7178">MSMITIPAWHLIFILRFYGGTCVKGVGNYGVTTRPGLRAYLNGKNRLDQQTVRNPAVRRDELAA</sequence>
<dbReference type="KEGG" id="pagc:BEE12_22535"/>